<keyword evidence="1" id="KW-0472">Membrane</keyword>
<accession>A0A1A8X8A9</accession>
<evidence type="ECO:0000313" key="3">
    <source>
        <dbReference type="EMBL" id="SBT00040.1"/>
    </source>
</evidence>
<reference evidence="3" key="1">
    <citation type="submission" date="2016-05" db="EMBL/GenBank/DDBJ databases">
        <authorList>
            <person name="Lavstsen T."/>
            <person name="Jespersen J.S."/>
        </authorList>
    </citation>
    <scope>NUCLEOTIDE SEQUENCE [LARGE SCALE GENOMIC DNA]</scope>
</reference>
<dbReference type="Proteomes" id="UP000078560">
    <property type="component" value="Unassembled WGS sequence"/>
</dbReference>
<evidence type="ECO:0000313" key="5">
    <source>
        <dbReference type="Proteomes" id="UP000078560"/>
    </source>
</evidence>
<feature type="transmembrane region" description="Helical" evidence="1">
    <location>
        <begin position="275"/>
        <end position="297"/>
    </location>
</feature>
<dbReference type="AlphaFoldDB" id="A0A1A8X8A9"/>
<protein>
    <submittedName>
        <fullName evidence="3">PIR Superfamily Protein</fullName>
    </submittedName>
</protein>
<name>A0A1A8X8A9_PLAOA</name>
<gene>
    <name evidence="3" type="ORF">POVCU1_057020</name>
    <name evidence="2" type="ORF">POVCU2_0077050</name>
</gene>
<proteinExistence type="predicted"/>
<evidence type="ECO:0000313" key="4">
    <source>
        <dbReference type="Proteomes" id="UP000078546"/>
    </source>
</evidence>
<keyword evidence="1" id="KW-0812">Transmembrane</keyword>
<evidence type="ECO:0000256" key="1">
    <source>
        <dbReference type="SAM" id="Phobius"/>
    </source>
</evidence>
<keyword evidence="1" id="KW-1133">Transmembrane helix</keyword>
<evidence type="ECO:0000313" key="2">
    <source>
        <dbReference type="EMBL" id="SBS92860.1"/>
    </source>
</evidence>
<organism evidence="3 4">
    <name type="scientific">Plasmodium ovale curtisi</name>
    <dbReference type="NCBI Taxonomy" id="864141"/>
    <lineage>
        <taxon>Eukaryota</taxon>
        <taxon>Sar</taxon>
        <taxon>Alveolata</taxon>
        <taxon>Apicomplexa</taxon>
        <taxon>Aconoidasida</taxon>
        <taxon>Haemosporida</taxon>
        <taxon>Plasmodiidae</taxon>
        <taxon>Plasmodium</taxon>
        <taxon>Plasmodium (Plasmodium)</taxon>
    </lineage>
</organism>
<dbReference type="Proteomes" id="UP000078546">
    <property type="component" value="Unassembled WGS sequence"/>
</dbReference>
<dbReference type="EMBL" id="FLQV01001671">
    <property type="protein sequence ID" value="SBT00040.1"/>
    <property type="molecule type" value="Genomic_DNA"/>
</dbReference>
<sequence>MDGHEFNADDLPSNEFKNIFEGKIQIDELKSHCESSDDKFGDIEEWVTKYNPNIILSYNIINKTCTSKNNNAKCCRYINYYIDHIIDIINSSHLLKEYKERLSELIENLWEERLNSSSSYNCTREKQAYSTVERCILKQIYDFLEDKETIQNTITDTSKTIGKYNAYLKEKLCSIYKNNKYTIEKKYINIHNDSGETKSVQYDKLPLSYEFLNSITSKINNNFTVSISNEKPIFLISDGGQEQLKALGSSQHQSFSPQEDSKSGRKETYSSNYSLLHISSILVSTFLGVIFICLILCKFSPLGNKLHNRIIKNKITENMNEDEIQEYLENSQHIQYQVAYNSFPY</sequence>
<reference evidence="4 5" key="2">
    <citation type="submission" date="2016-05" db="EMBL/GenBank/DDBJ databases">
        <authorList>
            <person name="Naeem Raeece"/>
        </authorList>
    </citation>
    <scope>NUCLEOTIDE SEQUENCE [LARGE SCALE GENOMIC DNA]</scope>
</reference>
<dbReference type="EMBL" id="FLQU01001401">
    <property type="protein sequence ID" value="SBS92860.1"/>
    <property type="molecule type" value="Genomic_DNA"/>
</dbReference>